<evidence type="ECO:0000313" key="4">
    <source>
        <dbReference type="EMBL" id="GGD99082.1"/>
    </source>
</evidence>
<dbReference type="SUPFAM" id="SSF110997">
    <property type="entry name" value="Sporulation related repeat"/>
    <property type="match status" value="1"/>
</dbReference>
<reference evidence="4" key="1">
    <citation type="journal article" date="2014" name="Int. J. Syst. Evol. Microbiol.">
        <title>Complete genome sequence of Corynebacterium casei LMG S-19264T (=DSM 44701T), isolated from a smear-ripened cheese.</title>
        <authorList>
            <consortium name="US DOE Joint Genome Institute (JGI-PGF)"/>
            <person name="Walter F."/>
            <person name="Albersmeier A."/>
            <person name="Kalinowski J."/>
            <person name="Ruckert C."/>
        </authorList>
    </citation>
    <scope>NUCLEOTIDE SEQUENCE</scope>
    <source>
        <strain evidence="4">CGMCC 1.15519</strain>
    </source>
</reference>
<feature type="chain" id="PRO_5037825499" description="SPOR domain-containing protein" evidence="2">
    <location>
        <begin position="24"/>
        <end position="284"/>
    </location>
</feature>
<accession>A0A916ZIC4</accession>
<dbReference type="GO" id="GO:0042834">
    <property type="term" value="F:peptidoglycan binding"/>
    <property type="evidence" value="ECO:0007669"/>
    <property type="project" value="InterPro"/>
</dbReference>
<sequence length="284" mass="29765">MPKPVFTIRACAAAALLLVAACASKPKPVPPSVPAASPAGNAGRPLGLDPSLTGPERVWHLRAALNVAALGCTSKTGGAIVTRYNAMLKDRKSLLASAYQAEVTEFRRDHGDNWQPEFDRYMTALYNRFARPQAQENFCIAADSIAAEAVAVPSADFEAFATTSLVRIEQAFIAPPPVPPAPVAIAALERRTAPTATPSAAPIPTSGWRIQLGAYTGQPAATAAWDTIKSRQPGLAAYTPRYEPVPNRPGLIRVQIGGAGDKNSALTLCALASAGGFDCIAIRP</sequence>
<name>A0A916ZIC4_9SPHN</name>
<feature type="signal peptide" evidence="2">
    <location>
        <begin position="1"/>
        <end position="23"/>
    </location>
</feature>
<dbReference type="AlphaFoldDB" id="A0A916ZIC4"/>
<dbReference type="Proteomes" id="UP000635071">
    <property type="component" value="Unassembled WGS sequence"/>
</dbReference>
<dbReference type="PROSITE" id="PS51257">
    <property type="entry name" value="PROKAR_LIPOPROTEIN"/>
    <property type="match status" value="1"/>
</dbReference>
<keyword evidence="2" id="KW-0732">Signal</keyword>
<comment type="caution">
    <text evidence="4">The sequence shown here is derived from an EMBL/GenBank/DDBJ whole genome shotgun (WGS) entry which is preliminary data.</text>
</comment>
<protein>
    <recommendedName>
        <fullName evidence="3">SPOR domain-containing protein</fullName>
    </recommendedName>
</protein>
<dbReference type="InterPro" id="IPR036680">
    <property type="entry name" value="SPOR-like_sf"/>
</dbReference>
<evidence type="ECO:0000313" key="5">
    <source>
        <dbReference type="Proteomes" id="UP000635071"/>
    </source>
</evidence>
<feature type="domain" description="SPOR" evidence="3">
    <location>
        <begin position="202"/>
        <end position="284"/>
    </location>
</feature>
<reference evidence="4" key="2">
    <citation type="submission" date="2020-09" db="EMBL/GenBank/DDBJ databases">
        <authorList>
            <person name="Sun Q."/>
            <person name="Zhou Y."/>
        </authorList>
    </citation>
    <scope>NUCLEOTIDE SEQUENCE</scope>
    <source>
        <strain evidence="4">CGMCC 1.15519</strain>
    </source>
</reference>
<keyword evidence="5" id="KW-1185">Reference proteome</keyword>
<dbReference type="InterPro" id="IPR007730">
    <property type="entry name" value="SPOR-like_dom"/>
</dbReference>
<feature type="region of interest" description="Disordered" evidence="1">
    <location>
        <begin position="29"/>
        <end position="48"/>
    </location>
</feature>
<dbReference type="EMBL" id="BMJM01000001">
    <property type="protein sequence ID" value="GGD99082.1"/>
    <property type="molecule type" value="Genomic_DNA"/>
</dbReference>
<dbReference type="Pfam" id="PF05036">
    <property type="entry name" value="SPOR"/>
    <property type="match status" value="1"/>
</dbReference>
<organism evidence="4 5">
    <name type="scientific">Sandarakinorhabdus glacialis</name>
    <dbReference type="NCBI Taxonomy" id="1614636"/>
    <lineage>
        <taxon>Bacteria</taxon>
        <taxon>Pseudomonadati</taxon>
        <taxon>Pseudomonadota</taxon>
        <taxon>Alphaproteobacteria</taxon>
        <taxon>Sphingomonadales</taxon>
        <taxon>Sphingosinicellaceae</taxon>
        <taxon>Sandarakinorhabdus</taxon>
    </lineage>
</organism>
<proteinExistence type="predicted"/>
<evidence type="ECO:0000256" key="2">
    <source>
        <dbReference type="SAM" id="SignalP"/>
    </source>
</evidence>
<evidence type="ECO:0000256" key="1">
    <source>
        <dbReference type="SAM" id="MobiDB-lite"/>
    </source>
</evidence>
<gene>
    <name evidence="4" type="ORF">GCM10011529_01540</name>
</gene>
<dbReference type="Gene3D" id="3.30.70.1070">
    <property type="entry name" value="Sporulation related repeat"/>
    <property type="match status" value="1"/>
</dbReference>
<evidence type="ECO:0000259" key="3">
    <source>
        <dbReference type="PROSITE" id="PS51724"/>
    </source>
</evidence>
<dbReference type="RefSeq" id="WP_188761019.1">
    <property type="nucleotide sequence ID" value="NZ_BMJM01000001.1"/>
</dbReference>
<dbReference type="PROSITE" id="PS51724">
    <property type="entry name" value="SPOR"/>
    <property type="match status" value="1"/>
</dbReference>